<evidence type="ECO:0000313" key="2">
    <source>
        <dbReference type="Proteomes" id="UP000265703"/>
    </source>
</evidence>
<sequence>MGTRSITLIRKRIPRDACSATKSLLGGPDESQYIYEYYVCMYQQLDGYVEGGVGEWLAKFLCEFIREYSSMHMDAGFFTAKFVKDFMEKDKQHKFLCPLAPLEEMFQYGHQVAYIITIDATRQFFDDKSFMLSVYENCILTARPENFMEKYKQCENQIKESEISCEVVDYGDDEVEKEGYLSEDRLLAKFLKSKLMNTLF</sequence>
<reference evidence="1 2" key="1">
    <citation type="submission" date="2018-06" db="EMBL/GenBank/DDBJ databases">
        <title>Comparative genomics reveals the genomic features of Rhizophagus irregularis, R. cerebriforme, R. diaphanum and Gigaspora rosea, and their symbiotic lifestyle signature.</title>
        <authorList>
            <person name="Morin E."/>
            <person name="San Clemente H."/>
            <person name="Chen E.C.H."/>
            <person name="De La Providencia I."/>
            <person name="Hainaut M."/>
            <person name="Kuo A."/>
            <person name="Kohler A."/>
            <person name="Murat C."/>
            <person name="Tang N."/>
            <person name="Roy S."/>
            <person name="Loubradou J."/>
            <person name="Henrissat B."/>
            <person name="Grigoriev I.V."/>
            <person name="Corradi N."/>
            <person name="Roux C."/>
            <person name="Martin F.M."/>
        </authorList>
    </citation>
    <scope>NUCLEOTIDE SEQUENCE [LARGE SCALE GENOMIC DNA]</scope>
    <source>
        <strain evidence="1 2">DAOM 227022</strain>
    </source>
</reference>
<accession>A0A397TLN1</accession>
<comment type="caution">
    <text evidence="1">The sequence shown here is derived from an EMBL/GenBank/DDBJ whole genome shotgun (WGS) entry which is preliminary data.</text>
</comment>
<proteinExistence type="predicted"/>
<dbReference type="Proteomes" id="UP000265703">
    <property type="component" value="Unassembled WGS sequence"/>
</dbReference>
<dbReference type="EMBL" id="QKYT01000030">
    <property type="protein sequence ID" value="RIA97385.1"/>
    <property type="molecule type" value="Genomic_DNA"/>
</dbReference>
<organism evidence="1 2">
    <name type="scientific">Glomus cerebriforme</name>
    <dbReference type="NCBI Taxonomy" id="658196"/>
    <lineage>
        <taxon>Eukaryota</taxon>
        <taxon>Fungi</taxon>
        <taxon>Fungi incertae sedis</taxon>
        <taxon>Mucoromycota</taxon>
        <taxon>Glomeromycotina</taxon>
        <taxon>Glomeromycetes</taxon>
        <taxon>Glomerales</taxon>
        <taxon>Glomeraceae</taxon>
        <taxon>Glomus</taxon>
    </lineage>
</organism>
<protein>
    <submittedName>
        <fullName evidence="1">Uncharacterized protein</fullName>
    </submittedName>
</protein>
<evidence type="ECO:0000313" key="1">
    <source>
        <dbReference type="EMBL" id="RIA97385.1"/>
    </source>
</evidence>
<dbReference type="AlphaFoldDB" id="A0A397TLN1"/>
<gene>
    <name evidence="1" type="ORF">C1645_814084</name>
</gene>
<keyword evidence="2" id="KW-1185">Reference proteome</keyword>
<name>A0A397TLN1_9GLOM</name>